<protein>
    <recommendedName>
        <fullName evidence="4">LmbE family protein</fullName>
    </recommendedName>
</protein>
<dbReference type="RefSeq" id="WP_188667820.1">
    <property type="nucleotide sequence ID" value="NZ_BMJI01000007.1"/>
</dbReference>
<evidence type="ECO:0000313" key="2">
    <source>
        <dbReference type="EMBL" id="GGC89919.1"/>
    </source>
</evidence>
<accession>A0ABQ1P654</accession>
<comment type="caution">
    <text evidence="2">The sequence shown here is derived from an EMBL/GenBank/DDBJ whole genome shotgun (WGS) entry which is preliminary data.</text>
</comment>
<dbReference type="Pfam" id="PF02585">
    <property type="entry name" value="PIG-L"/>
    <property type="match status" value="1"/>
</dbReference>
<dbReference type="Gene3D" id="3.40.50.10320">
    <property type="entry name" value="LmbE-like"/>
    <property type="match status" value="1"/>
</dbReference>
<name>A0ABQ1P654_9MICC</name>
<evidence type="ECO:0008006" key="4">
    <source>
        <dbReference type="Google" id="ProtNLM"/>
    </source>
</evidence>
<evidence type="ECO:0000313" key="3">
    <source>
        <dbReference type="Proteomes" id="UP000597761"/>
    </source>
</evidence>
<proteinExistence type="predicted"/>
<dbReference type="Proteomes" id="UP000597761">
    <property type="component" value="Unassembled WGS sequence"/>
</dbReference>
<sequence>MLQQKSRILVLAPHTDDGELGCGGTIARLIKEGHEVHYVAFCNCDESLPEGIAPGTLRAEVMRATNVLGIPPERVSVLDFRVRYLADQRQGVLQHLVELNRDLKPSVVFCPTREDLHQDHAVVATEALRAFKARTILGYEMPWNNITFDANMLVRLEERDVELKVAALAEYESQRHRPYITERFIRGLSHSRGVTIGEEYAEAFTLYRGVL</sequence>
<dbReference type="InterPro" id="IPR024078">
    <property type="entry name" value="LmbE-like_dom_sf"/>
</dbReference>
<dbReference type="PANTHER" id="PTHR12993">
    <property type="entry name" value="N-ACETYLGLUCOSAMINYL-PHOSPHATIDYLINOSITOL DE-N-ACETYLASE-RELATED"/>
    <property type="match status" value="1"/>
</dbReference>
<keyword evidence="3" id="KW-1185">Reference proteome</keyword>
<dbReference type="EMBL" id="BMJI01000007">
    <property type="protein sequence ID" value="GGC89919.1"/>
    <property type="molecule type" value="Genomic_DNA"/>
</dbReference>
<dbReference type="InterPro" id="IPR003737">
    <property type="entry name" value="GlcNAc_PI_deacetylase-related"/>
</dbReference>
<dbReference type="PANTHER" id="PTHR12993:SF11">
    <property type="entry name" value="N-ACETYLGLUCOSAMINYL-PHOSPHATIDYLINOSITOL DE-N-ACETYLASE"/>
    <property type="match status" value="1"/>
</dbReference>
<reference evidence="3" key="1">
    <citation type="journal article" date="2019" name="Int. J. Syst. Evol. Microbiol.">
        <title>The Global Catalogue of Microorganisms (GCM) 10K type strain sequencing project: providing services to taxonomists for standard genome sequencing and annotation.</title>
        <authorList>
            <consortium name="The Broad Institute Genomics Platform"/>
            <consortium name="The Broad Institute Genome Sequencing Center for Infectious Disease"/>
            <person name="Wu L."/>
            <person name="Ma J."/>
        </authorList>
    </citation>
    <scope>NUCLEOTIDE SEQUENCE [LARGE SCALE GENOMIC DNA]</scope>
    <source>
        <strain evidence="3">CGMCC 1.15480</strain>
    </source>
</reference>
<evidence type="ECO:0000256" key="1">
    <source>
        <dbReference type="ARBA" id="ARBA00022833"/>
    </source>
</evidence>
<gene>
    <name evidence="2" type="ORF">GCM10011512_16090</name>
</gene>
<organism evidence="2 3">
    <name type="scientific">Tersicoccus solisilvae</name>
    <dbReference type="NCBI Taxonomy" id="1882339"/>
    <lineage>
        <taxon>Bacteria</taxon>
        <taxon>Bacillati</taxon>
        <taxon>Actinomycetota</taxon>
        <taxon>Actinomycetes</taxon>
        <taxon>Micrococcales</taxon>
        <taxon>Micrococcaceae</taxon>
        <taxon>Tersicoccus</taxon>
    </lineage>
</organism>
<keyword evidence="1" id="KW-0862">Zinc</keyword>
<dbReference type="SUPFAM" id="SSF102588">
    <property type="entry name" value="LmbE-like"/>
    <property type="match status" value="1"/>
</dbReference>